<name>A0A1B7MQX5_9AGAM</name>
<dbReference type="EMBL" id="KV448544">
    <property type="protein sequence ID" value="OAX34993.1"/>
    <property type="molecule type" value="Genomic_DNA"/>
</dbReference>
<dbReference type="PANTHER" id="PTHR44329">
    <property type="entry name" value="SERINE/THREONINE-PROTEIN KINASE TNNI3K-RELATED"/>
    <property type="match status" value="1"/>
</dbReference>
<proteinExistence type="predicted"/>
<evidence type="ECO:0000313" key="3">
    <source>
        <dbReference type="Proteomes" id="UP000092154"/>
    </source>
</evidence>
<dbReference type="GO" id="GO:0005524">
    <property type="term" value="F:ATP binding"/>
    <property type="evidence" value="ECO:0007669"/>
    <property type="project" value="InterPro"/>
</dbReference>
<reference evidence="2 3" key="1">
    <citation type="submission" date="2016-06" db="EMBL/GenBank/DDBJ databases">
        <title>Comparative genomics of the ectomycorrhizal sister species Rhizopogon vinicolor and Rhizopogon vesiculosus (Basidiomycota: Boletales) reveals a divergence of the mating type B locus.</title>
        <authorList>
            <consortium name="DOE Joint Genome Institute"/>
            <person name="Mujic A.B."/>
            <person name="Kuo A."/>
            <person name="Tritt A."/>
            <person name="Lipzen A."/>
            <person name="Chen C."/>
            <person name="Johnson J."/>
            <person name="Sharma A."/>
            <person name="Barry K."/>
            <person name="Grigoriev I.V."/>
            <person name="Spatafora J.W."/>
        </authorList>
    </citation>
    <scope>NUCLEOTIDE SEQUENCE [LARGE SCALE GENOMIC DNA]</scope>
    <source>
        <strain evidence="2 3">AM-OR11-026</strain>
    </source>
</reference>
<protein>
    <submittedName>
        <fullName evidence="2">Kinase-like protein</fullName>
    </submittedName>
</protein>
<accession>A0A1B7MQX5</accession>
<feature type="non-terminal residue" evidence="2">
    <location>
        <position position="1"/>
    </location>
</feature>
<dbReference type="InterPro" id="IPR000719">
    <property type="entry name" value="Prot_kinase_dom"/>
</dbReference>
<dbReference type="GO" id="GO:0004674">
    <property type="term" value="F:protein serine/threonine kinase activity"/>
    <property type="evidence" value="ECO:0007669"/>
    <property type="project" value="TreeGrafter"/>
</dbReference>
<dbReference type="InterPro" id="IPR011009">
    <property type="entry name" value="Kinase-like_dom_sf"/>
</dbReference>
<dbReference type="Gene3D" id="1.10.510.10">
    <property type="entry name" value="Transferase(Phosphotransferase) domain 1"/>
    <property type="match status" value="1"/>
</dbReference>
<dbReference type="OrthoDB" id="3248549at2759"/>
<dbReference type="Proteomes" id="UP000092154">
    <property type="component" value="Unassembled WGS sequence"/>
</dbReference>
<keyword evidence="2" id="KW-0808">Transferase</keyword>
<dbReference type="PROSITE" id="PS50011">
    <property type="entry name" value="PROTEIN_KINASE_DOM"/>
    <property type="match status" value="1"/>
</dbReference>
<keyword evidence="3" id="KW-1185">Reference proteome</keyword>
<evidence type="ECO:0000313" key="2">
    <source>
        <dbReference type="EMBL" id="OAX34993.1"/>
    </source>
</evidence>
<dbReference type="SUPFAM" id="SSF56112">
    <property type="entry name" value="Protein kinase-like (PK-like)"/>
    <property type="match status" value="1"/>
</dbReference>
<feature type="domain" description="Protein kinase" evidence="1">
    <location>
        <begin position="1"/>
        <end position="244"/>
    </location>
</feature>
<evidence type="ECO:0000259" key="1">
    <source>
        <dbReference type="PROSITE" id="PS50011"/>
    </source>
</evidence>
<dbReference type="InterPro" id="IPR001245">
    <property type="entry name" value="Ser-Thr/Tyr_kinase_cat_dom"/>
</dbReference>
<keyword evidence="2" id="KW-0418">Kinase</keyword>
<dbReference type="STRING" id="1314800.A0A1B7MQX5"/>
<organism evidence="2 3">
    <name type="scientific">Rhizopogon vinicolor AM-OR11-026</name>
    <dbReference type="NCBI Taxonomy" id="1314800"/>
    <lineage>
        <taxon>Eukaryota</taxon>
        <taxon>Fungi</taxon>
        <taxon>Dikarya</taxon>
        <taxon>Basidiomycota</taxon>
        <taxon>Agaricomycotina</taxon>
        <taxon>Agaricomycetes</taxon>
        <taxon>Agaricomycetidae</taxon>
        <taxon>Boletales</taxon>
        <taxon>Suillineae</taxon>
        <taxon>Rhizopogonaceae</taxon>
        <taxon>Rhizopogon</taxon>
    </lineage>
</organism>
<dbReference type="Pfam" id="PF07714">
    <property type="entry name" value="PK_Tyr_Ser-Thr"/>
    <property type="match status" value="1"/>
</dbReference>
<dbReference type="AlphaFoldDB" id="A0A1B7MQX5"/>
<dbReference type="InterPro" id="IPR051681">
    <property type="entry name" value="Ser/Thr_Kinases-Pseudokinases"/>
</dbReference>
<gene>
    <name evidence="2" type="ORF">K503DRAFT_697717</name>
</gene>
<dbReference type="PANTHER" id="PTHR44329:SF214">
    <property type="entry name" value="PROTEIN KINASE DOMAIN-CONTAINING PROTEIN"/>
    <property type="match status" value="1"/>
</dbReference>
<dbReference type="InParanoid" id="A0A1B7MQX5"/>
<sequence>IIFPLQRIRRELRMCAMLDHDNILPVYGHSSSFGPYAAFVSPWAANGDLTAYLEREYTWLPIVKKFGILRDVIAGLQYLHGKNVIRGDLTGNNVLIYLDGTACLTDLDLSVMDSEGEGTSQAAWTSSFRGSVRWMAPELFGEREDGLPVRPSKESDIYSFAGIFLQACLFNFEPNEVLTNRIPYWYHPRDAIVIRDLITSVKPIRSRYDPIPDKYWQFIEECWSIEICHRPSTGRVVEVVSDELDLLRIAFPELLLLHTSWPRRIRSLL</sequence>